<evidence type="ECO:0000313" key="2">
    <source>
        <dbReference type="EMBL" id="ORY46033.1"/>
    </source>
</evidence>
<feature type="compositionally biased region" description="Low complexity" evidence="1">
    <location>
        <begin position="22"/>
        <end position="38"/>
    </location>
</feature>
<name>A0A1Y2CG39_9FUNG</name>
<dbReference type="OrthoDB" id="10251508at2759"/>
<evidence type="ECO:0000313" key="3">
    <source>
        <dbReference type="Proteomes" id="UP000193642"/>
    </source>
</evidence>
<feature type="compositionally biased region" description="Low complexity" evidence="1">
    <location>
        <begin position="128"/>
        <end position="138"/>
    </location>
</feature>
<accession>A0A1Y2CG39</accession>
<comment type="caution">
    <text evidence="2">The sequence shown here is derived from an EMBL/GenBank/DDBJ whole genome shotgun (WGS) entry which is preliminary data.</text>
</comment>
<proteinExistence type="predicted"/>
<keyword evidence="3" id="KW-1185">Reference proteome</keyword>
<gene>
    <name evidence="2" type="ORF">BCR33DRAFT_159008</name>
</gene>
<dbReference type="Proteomes" id="UP000193642">
    <property type="component" value="Unassembled WGS sequence"/>
</dbReference>
<evidence type="ECO:0000256" key="1">
    <source>
        <dbReference type="SAM" id="MobiDB-lite"/>
    </source>
</evidence>
<dbReference type="EMBL" id="MCGO01000018">
    <property type="protein sequence ID" value="ORY46033.1"/>
    <property type="molecule type" value="Genomic_DNA"/>
</dbReference>
<feature type="region of interest" description="Disordered" evidence="1">
    <location>
        <begin position="113"/>
        <end position="143"/>
    </location>
</feature>
<sequence length="228" mass="24362">MERAVTFDLFAATRPADLTNPTGGAASASSLTTASGTSIPRPITSAIQQASVVHQQYQQQQMQATKPVPKPKALHASLERVLNVYKKTNGLLDVLQCLDAILVGCELPPSILLTTESPGARRPTSPMRTGSRGRTNSGGSSGSVLSTGIVEWVEKLGGLDALGMWARNRIMDLEGRIDYQSVFMASVQVLGQGGDAPGILLVSVSQFRVDMKRLILFTPGSHDARKYL</sequence>
<reference evidence="2 3" key="1">
    <citation type="submission" date="2016-07" db="EMBL/GenBank/DDBJ databases">
        <title>Pervasive Adenine N6-methylation of Active Genes in Fungi.</title>
        <authorList>
            <consortium name="DOE Joint Genome Institute"/>
            <person name="Mondo S.J."/>
            <person name="Dannebaum R.O."/>
            <person name="Kuo R.C."/>
            <person name="Labutti K."/>
            <person name="Haridas S."/>
            <person name="Kuo A."/>
            <person name="Salamov A."/>
            <person name="Ahrendt S.R."/>
            <person name="Lipzen A."/>
            <person name="Sullivan W."/>
            <person name="Andreopoulos W.B."/>
            <person name="Clum A."/>
            <person name="Lindquist E."/>
            <person name="Daum C."/>
            <person name="Ramamoorthy G.K."/>
            <person name="Gryganskyi A."/>
            <person name="Culley D."/>
            <person name="Magnuson J.K."/>
            <person name="James T.Y."/>
            <person name="O'Malley M.A."/>
            <person name="Stajich J.E."/>
            <person name="Spatafora J.W."/>
            <person name="Visel A."/>
            <person name="Grigoriev I.V."/>
        </authorList>
    </citation>
    <scope>NUCLEOTIDE SEQUENCE [LARGE SCALE GENOMIC DNA]</scope>
    <source>
        <strain evidence="2 3">JEL800</strain>
    </source>
</reference>
<dbReference type="AlphaFoldDB" id="A0A1Y2CG39"/>
<organism evidence="2 3">
    <name type="scientific">Rhizoclosmatium globosum</name>
    <dbReference type="NCBI Taxonomy" id="329046"/>
    <lineage>
        <taxon>Eukaryota</taxon>
        <taxon>Fungi</taxon>
        <taxon>Fungi incertae sedis</taxon>
        <taxon>Chytridiomycota</taxon>
        <taxon>Chytridiomycota incertae sedis</taxon>
        <taxon>Chytridiomycetes</taxon>
        <taxon>Chytridiales</taxon>
        <taxon>Chytriomycetaceae</taxon>
        <taxon>Rhizoclosmatium</taxon>
    </lineage>
</organism>
<protein>
    <submittedName>
        <fullName evidence="2">Uncharacterized protein</fullName>
    </submittedName>
</protein>
<feature type="region of interest" description="Disordered" evidence="1">
    <location>
        <begin position="18"/>
        <end position="39"/>
    </location>
</feature>